<name>A0AAC9LFE7_9PSEU</name>
<sequence>MAAGALCLLHLDNPVRAPTLSLAARDWVAHLHTYRFTTVENLAPHSGEACQDCPRGVLSRVRTGSVDAEAGDVARGVPTTLVA</sequence>
<proteinExistence type="predicted"/>
<evidence type="ECO:0000313" key="1">
    <source>
        <dbReference type="EMBL" id="APU15224.1"/>
    </source>
</evidence>
<reference evidence="2" key="1">
    <citation type="submission" date="2016-06" db="EMBL/GenBank/DDBJ databases">
        <title>Complete genome sequence of Actinoalloteichus fjordicus DSM 46855 (=ADI127-17), type strain of the new species Actinoalloteichus fjordicus.</title>
        <authorList>
            <person name="Ruckert C."/>
            <person name="Nouioui I."/>
            <person name="Willmese J."/>
            <person name="van Wezel G."/>
            <person name="Klenk H.-P."/>
            <person name="Kalinowski J."/>
            <person name="Zotchev S.B."/>
        </authorList>
    </citation>
    <scope>NUCLEOTIDE SEQUENCE [LARGE SCALE GENOMIC DNA]</scope>
    <source>
        <strain evidence="2">ADI127-7</strain>
    </source>
</reference>
<dbReference type="KEGG" id="acad:UA74_15860"/>
<dbReference type="RefSeq" id="WP_075764682.1">
    <property type="nucleotide sequence ID" value="NZ_CP016076.1"/>
</dbReference>
<dbReference type="Proteomes" id="UP000185511">
    <property type="component" value="Chromosome"/>
</dbReference>
<organism evidence="1 2">
    <name type="scientific">Actinoalloteichus fjordicus</name>
    <dbReference type="NCBI Taxonomy" id="1612552"/>
    <lineage>
        <taxon>Bacteria</taxon>
        <taxon>Bacillati</taxon>
        <taxon>Actinomycetota</taxon>
        <taxon>Actinomycetes</taxon>
        <taxon>Pseudonocardiales</taxon>
        <taxon>Pseudonocardiaceae</taxon>
        <taxon>Actinoalloteichus</taxon>
    </lineage>
</organism>
<accession>A0AAC9LFE7</accession>
<gene>
    <name evidence="1" type="ORF">UA74_15860</name>
</gene>
<keyword evidence="2" id="KW-1185">Reference proteome</keyword>
<dbReference type="EMBL" id="CP016076">
    <property type="protein sequence ID" value="APU15224.1"/>
    <property type="molecule type" value="Genomic_DNA"/>
</dbReference>
<protein>
    <submittedName>
        <fullName evidence="1">Uncharacterized protein</fullName>
    </submittedName>
</protein>
<evidence type="ECO:0000313" key="2">
    <source>
        <dbReference type="Proteomes" id="UP000185511"/>
    </source>
</evidence>
<dbReference type="AlphaFoldDB" id="A0AAC9LFE7"/>